<feature type="domain" description="PiggyBac transposable element-derived protein" evidence="1">
    <location>
        <begin position="97"/>
        <end position="254"/>
    </location>
</feature>
<organism evidence="2">
    <name type="scientific">Graphocephala atropunctata</name>
    <dbReference type="NCBI Taxonomy" id="36148"/>
    <lineage>
        <taxon>Eukaryota</taxon>
        <taxon>Metazoa</taxon>
        <taxon>Ecdysozoa</taxon>
        <taxon>Arthropoda</taxon>
        <taxon>Hexapoda</taxon>
        <taxon>Insecta</taxon>
        <taxon>Pterygota</taxon>
        <taxon>Neoptera</taxon>
        <taxon>Paraneoptera</taxon>
        <taxon>Hemiptera</taxon>
        <taxon>Auchenorrhyncha</taxon>
        <taxon>Membracoidea</taxon>
        <taxon>Cicadellidae</taxon>
        <taxon>Cicadellinae</taxon>
        <taxon>Cicadellini</taxon>
        <taxon>Graphocephala</taxon>
    </lineage>
</organism>
<dbReference type="InterPro" id="IPR029526">
    <property type="entry name" value="PGBD"/>
</dbReference>
<evidence type="ECO:0000259" key="1">
    <source>
        <dbReference type="Pfam" id="PF13843"/>
    </source>
</evidence>
<dbReference type="AlphaFoldDB" id="A0A1B6KLY0"/>
<sequence length="260" mass="30001">DLWSSCYNYRLLPVVVVTSGSELDQSDEEEIGNQVQGLEGMIVEEEVGDPVLDVVRAIHNNYISEMFEWTDFKLTCRQFPFNAMPGVQVDFDSNDHVAAFKQFVDEELLDNIVTETNRYAHQLMSNKAPKKCVPMAKWKDCTKEEIKKFLGILMIMGICPLPKQQMYWSKNPMYGNVVIRKTMSRDRFDCLMKCLQFHDNNVPVLDEPRLAKIKCLITHVNNKFKEVLVPDESVVIDESMIPWRGGLLFRQFLGSYTNTA</sequence>
<gene>
    <name evidence="2" type="ORF">g.14313</name>
</gene>
<feature type="non-terminal residue" evidence="2">
    <location>
        <position position="1"/>
    </location>
</feature>
<reference evidence="2" key="1">
    <citation type="submission" date="2015-11" db="EMBL/GenBank/DDBJ databases">
        <title>De novo transcriptome assembly of four potential Pierce s Disease insect vectors from Arizona vineyards.</title>
        <authorList>
            <person name="Tassone E.E."/>
        </authorList>
    </citation>
    <scope>NUCLEOTIDE SEQUENCE</scope>
</reference>
<dbReference type="EMBL" id="GEBQ01027753">
    <property type="protein sequence ID" value="JAT12224.1"/>
    <property type="molecule type" value="Transcribed_RNA"/>
</dbReference>
<dbReference type="Pfam" id="PF13843">
    <property type="entry name" value="DDE_Tnp_1_7"/>
    <property type="match status" value="1"/>
</dbReference>
<protein>
    <recommendedName>
        <fullName evidence="1">PiggyBac transposable element-derived protein domain-containing protein</fullName>
    </recommendedName>
</protein>
<dbReference type="PANTHER" id="PTHR46599:SF3">
    <property type="entry name" value="PIGGYBAC TRANSPOSABLE ELEMENT-DERIVED PROTEIN 4"/>
    <property type="match status" value="1"/>
</dbReference>
<accession>A0A1B6KLY0</accession>
<dbReference type="PANTHER" id="PTHR46599">
    <property type="entry name" value="PIGGYBAC TRANSPOSABLE ELEMENT-DERIVED PROTEIN 4"/>
    <property type="match status" value="1"/>
</dbReference>
<name>A0A1B6KLY0_9HEMI</name>
<evidence type="ECO:0000313" key="2">
    <source>
        <dbReference type="EMBL" id="JAT12224.1"/>
    </source>
</evidence>
<proteinExistence type="predicted"/>